<organism evidence="1 2">
    <name type="scientific">Aminipila butyrica</name>
    <dbReference type="NCBI Taxonomy" id="433296"/>
    <lineage>
        <taxon>Bacteria</taxon>
        <taxon>Bacillati</taxon>
        <taxon>Bacillota</taxon>
        <taxon>Clostridia</taxon>
        <taxon>Peptostreptococcales</taxon>
        <taxon>Anaerovoracaceae</taxon>
        <taxon>Aminipila</taxon>
    </lineage>
</organism>
<dbReference type="AlphaFoldDB" id="A0A858BSA4"/>
<reference evidence="1 2" key="1">
    <citation type="submission" date="2020-02" db="EMBL/GenBank/DDBJ databases">
        <authorList>
            <person name="Kim Y.B."/>
            <person name="Roh S.W."/>
        </authorList>
    </citation>
    <scope>NUCLEOTIDE SEQUENCE [LARGE SCALE GENOMIC DNA]</scope>
    <source>
        <strain evidence="1 2">DSM 103574</strain>
    </source>
</reference>
<dbReference type="InterPro" id="IPR012833">
    <property type="entry name" value="NrdD"/>
</dbReference>
<dbReference type="GO" id="GO:0008998">
    <property type="term" value="F:ribonucleoside-triphosphate reductase (thioredoxin) activity"/>
    <property type="evidence" value="ECO:0007669"/>
    <property type="project" value="InterPro"/>
</dbReference>
<dbReference type="GO" id="GO:0006260">
    <property type="term" value="P:DNA replication"/>
    <property type="evidence" value="ECO:0007669"/>
    <property type="project" value="InterPro"/>
</dbReference>
<dbReference type="Pfam" id="PF13597">
    <property type="entry name" value="NRDD"/>
    <property type="match status" value="1"/>
</dbReference>
<proteinExistence type="predicted"/>
<sequence length="97" mass="11176">MSIKITGNVSEKEAEAYVAYLQNKYNRKLESLDVKVDGDFVDLNYEFEHVNFDRIRRITGYLVGNMDHWNDAKAAEEHDRLKHGVEGCNGNCGMEHL</sequence>
<keyword evidence="2" id="KW-1185">Reference proteome</keyword>
<evidence type="ECO:0000313" key="2">
    <source>
        <dbReference type="Proteomes" id="UP000466848"/>
    </source>
</evidence>
<dbReference type="Proteomes" id="UP000466848">
    <property type="component" value="Chromosome"/>
</dbReference>
<protein>
    <submittedName>
        <fullName evidence="1">Uncharacterized protein</fullName>
    </submittedName>
</protein>
<dbReference type="RefSeq" id="WP_163065009.1">
    <property type="nucleotide sequence ID" value="NZ_CP048649.1"/>
</dbReference>
<accession>A0A858BSA4</accession>
<dbReference type="EMBL" id="CP048649">
    <property type="protein sequence ID" value="QIB68089.1"/>
    <property type="molecule type" value="Genomic_DNA"/>
</dbReference>
<evidence type="ECO:0000313" key="1">
    <source>
        <dbReference type="EMBL" id="QIB68089.1"/>
    </source>
</evidence>
<dbReference type="KEGG" id="abut:Ami103574_01635"/>
<gene>
    <name evidence="1" type="ORF">Ami103574_01635</name>
</gene>
<name>A0A858BSA4_9FIRM</name>